<dbReference type="InterPro" id="IPR000064">
    <property type="entry name" value="NLP_P60_dom"/>
</dbReference>
<keyword evidence="3" id="KW-0378">Hydrolase</keyword>
<organism evidence="6 7">
    <name type="scientific">Rurimicrobium arvi</name>
    <dbReference type="NCBI Taxonomy" id="2049916"/>
    <lineage>
        <taxon>Bacteria</taxon>
        <taxon>Pseudomonadati</taxon>
        <taxon>Bacteroidota</taxon>
        <taxon>Chitinophagia</taxon>
        <taxon>Chitinophagales</taxon>
        <taxon>Chitinophagaceae</taxon>
        <taxon>Rurimicrobium</taxon>
    </lineage>
</organism>
<evidence type="ECO:0000256" key="3">
    <source>
        <dbReference type="ARBA" id="ARBA00022801"/>
    </source>
</evidence>
<evidence type="ECO:0000313" key="6">
    <source>
        <dbReference type="EMBL" id="GAA4455651.1"/>
    </source>
</evidence>
<dbReference type="EMBL" id="BAABEZ010000022">
    <property type="protein sequence ID" value="GAA4455651.1"/>
    <property type="molecule type" value="Genomic_DNA"/>
</dbReference>
<proteinExistence type="inferred from homology"/>
<keyword evidence="2" id="KW-0645">Protease</keyword>
<sequence>MVLSYGICVVSVSPMHKEPLHRSEQVNQLLYGDRVEILELDNFWAKIRAFDDDYEGWCLVNQIMPVTKREFTKPAKYLNVSHKGRLVSEYNEIPLPVGAALRTRNMLPSGEKVKFKGKKAFVPELKPSMENIESCARRFLAAPYQWGGKVLQGVDCSGLTQVVMKINGIQIARDASQQAMQGAPVAFLQEARCGDLAFFANEEGRINHVGILLDEHAILHATETAGCVVIDKIDQQGIVSRTLRKRTHALRLIRRFF</sequence>
<evidence type="ECO:0000313" key="7">
    <source>
        <dbReference type="Proteomes" id="UP001501410"/>
    </source>
</evidence>
<keyword evidence="7" id="KW-1185">Reference proteome</keyword>
<evidence type="ECO:0000256" key="2">
    <source>
        <dbReference type="ARBA" id="ARBA00022670"/>
    </source>
</evidence>
<dbReference type="Gene3D" id="2.30.30.40">
    <property type="entry name" value="SH3 Domains"/>
    <property type="match status" value="1"/>
</dbReference>
<dbReference type="InterPro" id="IPR051202">
    <property type="entry name" value="Peptidase_C40"/>
</dbReference>
<reference evidence="7" key="1">
    <citation type="journal article" date="2019" name="Int. J. Syst. Evol. Microbiol.">
        <title>The Global Catalogue of Microorganisms (GCM) 10K type strain sequencing project: providing services to taxonomists for standard genome sequencing and annotation.</title>
        <authorList>
            <consortium name="The Broad Institute Genomics Platform"/>
            <consortium name="The Broad Institute Genome Sequencing Center for Infectious Disease"/>
            <person name="Wu L."/>
            <person name="Ma J."/>
        </authorList>
    </citation>
    <scope>NUCLEOTIDE SEQUENCE [LARGE SCALE GENOMIC DNA]</scope>
    <source>
        <strain evidence="7">JCM 31921</strain>
    </source>
</reference>
<dbReference type="Pfam" id="PF00877">
    <property type="entry name" value="NLPC_P60"/>
    <property type="match status" value="1"/>
</dbReference>
<comment type="similarity">
    <text evidence="1">Belongs to the peptidase C40 family.</text>
</comment>
<evidence type="ECO:0000259" key="5">
    <source>
        <dbReference type="PROSITE" id="PS51935"/>
    </source>
</evidence>
<feature type="domain" description="NlpC/P60" evidence="5">
    <location>
        <begin position="126"/>
        <end position="257"/>
    </location>
</feature>
<dbReference type="Proteomes" id="UP001501410">
    <property type="component" value="Unassembled WGS sequence"/>
</dbReference>
<dbReference type="SUPFAM" id="SSF54001">
    <property type="entry name" value="Cysteine proteinases"/>
    <property type="match status" value="1"/>
</dbReference>
<dbReference type="PANTHER" id="PTHR47053:SF1">
    <property type="entry name" value="MUREIN DD-ENDOPEPTIDASE MEPH-RELATED"/>
    <property type="match status" value="1"/>
</dbReference>
<dbReference type="Pfam" id="PF18348">
    <property type="entry name" value="SH3_16"/>
    <property type="match status" value="1"/>
</dbReference>
<accession>A0ABP8MT33</accession>
<gene>
    <name evidence="6" type="ORF">GCM10023092_19660</name>
</gene>
<dbReference type="PROSITE" id="PS51935">
    <property type="entry name" value="NLPC_P60"/>
    <property type="match status" value="1"/>
</dbReference>
<dbReference type="InterPro" id="IPR038765">
    <property type="entry name" value="Papain-like_cys_pep_sf"/>
</dbReference>
<protein>
    <submittedName>
        <fullName evidence="6">C40 family peptidase</fullName>
    </submittedName>
</protein>
<keyword evidence="4" id="KW-0788">Thiol protease</keyword>
<evidence type="ECO:0000256" key="1">
    <source>
        <dbReference type="ARBA" id="ARBA00007074"/>
    </source>
</evidence>
<dbReference type="InterPro" id="IPR041382">
    <property type="entry name" value="SH3_16"/>
</dbReference>
<comment type="caution">
    <text evidence="6">The sequence shown here is derived from an EMBL/GenBank/DDBJ whole genome shotgun (WGS) entry which is preliminary data.</text>
</comment>
<evidence type="ECO:0000256" key="4">
    <source>
        <dbReference type="ARBA" id="ARBA00022807"/>
    </source>
</evidence>
<name>A0ABP8MT33_9BACT</name>
<dbReference type="Gene3D" id="3.90.1720.10">
    <property type="entry name" value="endopeptidase domain like (from Nostoc punctiforme)"/>
    <property type="match status" value="1"/>
</dbReference>
<dbReference type="PANTHER" id="PTHR47053">
    <property type="entry name" value="MUREIN DD-ENDOPEPTIDASE MEPH-RELATED"/>
    <property type="match status" value="1"/>
</dbReference>